<reference evidence="2" key="1">
    <citation type="submission" date="2021-02" db="EMBL/GenBank/DDBJ databases">
        <authorList>
            <person name="Syme A R."/>
            <person name="Syme A R."/>
            <person name="Moolhuijzen P."/>
        </authorList>
    </citation>
    <scope>NUCLEOTIDE SEQUENCE</scope>
    <source>
        <strain evidence="2">W1-1</strain>
    </source>
</reference>
<feature type="compositionally biased region" description="Polar residues" evidence="1">
    <location>
        <begin position="473"/>
        <end position="482"/>
    </location>
</feature>
<dbReference type="Pfam" id="PF14438">
    <property type="entry name" value="SM-ATX"/>
    <property type="match status" value="1"/>
</dbReference>
<feature type="compositionally biased region" description="Low complexity" evidence="1">
    <location>
        <begin position="92"/>
        <end position="103"/>
    </location>
</feature>
<dbReference type="GO" id="GO:0010494">
    <property type="term" value="C:cytoplasmic stress granule"/>
    <property type="evidence" value="ECO:0007669"/>
    <property type="project" value="TreeGrafter"/>
</dbReference>
<feature type="compositionally biased region" description="Basic and acidic residues" evidence="1">
    <location>
        <begin position="784"/>
        <end position="795"/>
    </location>
</feature>
<dbReference type="InterPro" id="IPR009604">
    <property type="entry name" value="LsmAD_domain"/>
</dbReference>
<dbReference type="Proteomes" id="UP000472372">
    <property type="component" value="Chromosome 7"/>
</dbReference>
<feature type="compositionally biased region" description="Low complexity" evidence="1">
    <location>
        <begin position="621"/>
        <end position="632"/>
    </location>
</feature>
<dbReference type="GO" id="GO:0034063">
    <property type="term" value="P:stress granule assembly"/>
    <property type="evidence" value="ECO:0007669"/>
    <property type="project" value="TreeGrafter"/>
</dbReference>
<feature type="region of interest" description="Disordered" evidence="1">
    <location>
        <begin position="438"/>
        <end position="500"/>
    </location>
</feature>
<feature type="compositionally biased region" description="Polar residues" evidence="1">
    <location>
        <begin position="579"/>
        <end position="595"/>
    </location>
</feature>
<name>A0A6S6W765_9PLEO</name>
<feature type="compositionally biased region" description="Polar residues" evidence="1">
    <location>
        <begin position="1079"/>
        <end position="1098"/>
    </location>
</feature>
<dbReference type="PANTHER" id="PTHR12854">
    <property type="entry name" value="ATAXIN 2-RELATED"/>
    <property type="match status" value="1"/>
</dbReference>
<feature type="region of interest" description="Disordered" evidence="1">
    <location>
        <begin position="239"/>
        <end position="259"/>
    </location>
</feature>
<feature type="compositionally biased region" description="Polar residues" evidence="1">
    <location>
        <begin position="638"/>
        <end position="648"/>
    </location>
</feature>
<dbReference type="GO" id="GO:0003729">
    <property type="term" value="F:mRNA binding"/>
    <property type="evidence" value="ECO:0007669"/>
    <property type="project" value="TreeGrafter"/>
</dbReference>
<feature type="compositionally biased region" description="Low complexity" evidence="1">
    <location>
        <begin position="394"/>
        <end position="411"/>
    </location>
</feature>
<protein>
    <submittedName>
        <fullName evidence="2">PBP1</fullName>
    </submittedName>
</protein>
<feature type="region of interest" description="Disordered" evidence="1">
    <location>
        <begin position="1"/>
        <end position="25"/>
    </location>
</feature>
<proteinExistence type="predicted"/>
<feature type="compositionally biased region" description="Polar residues" evidence="1">
    <location>
        <begin position="665"/>
        <end position="674"/>
    </location>
</feature>
<evidence type="ECO:0000313" key="3">
    <source>
        <dbReference type="Proteomes" id="UP000472372"/>
    </source>
</evidence>
<accession>A0A6S6W765</accession>
<feature type="region of interest" description="Disordered" evidence="1">
    <location>
        <begin position="840"/>
        <end position="878"/>
    </location>
</feature>
<feature type="region of interest" description="Disordered" evidence="1">
    <location>
        <begin position="995"/>
        <end position="1117"/>
    </location>
</feature>
<dbReference type="PANTHER" id="PTHR12854:SF7">
    <property type="entry name" value="ATAXIN-2 HOMOLOG"/>
    <property type="match status" value="1"/>
</dbReference>
<feature type="region of interest" description="Disordered" evidence="1">
    <location>
        <begin position="305"/>
        <end position="411"/>
    </location>
</feature>
<dbReference type="InterPro" id="IPR025852">
    <property type="entry name" value="SM_dom_ATX"/>
</dbReference>
<feature type="region of interest" description="Disordered" evidence="1">
    <location>
        <begin position="579"/>
        <end position="650"/>
    </location>
</feature>
<feature type="compositionally biased region" description="Low complexity" evidence="1">
    <location>
        <begin position="731"/>
        <end position="747"/>
    </location>
</feature>
<dbReference type="SMART" id="SM01272">
    <property type="entry name" value="LsmAD"/>
    <property type="match status" value="1"/>
</dbReference>
<feature type="compositionally biased region" description="Low complexity" evidence="1">
    <location>
        <begin position="357"/>
        <end position="367"/>
    </location>
</feature>
<feature type="compositionally biased region" description="Polar residues" evidence="1">
    <location>
        <begin position="68"/>
        <end position="90"/>
    </location>
</feature>
<feature type="compositionally biased region" description="Low complexity" evidence="1">
    <location>
        <begin position="1068"/>
        <end position="1078"/>
    </location>
</feature>
<feature type="compositionally biased region" description="Polar residues" evidence="1">
    <location>
        <begin position="609"/>
        <end position="620"/>
    </location>
</feature>
<feature type="compositionally biased region" description="Low complexity" evidence="1">
    <location>
        <begin position="1013"/>
        <end position="1041"/>
    </location>
</feature>
<organism evidence="2 3">
    <name type="scientific">Pyrenophora teres f. teres</name>
    <dbReference type="NCBI Taxonomy" id="97479"/>
    <lineage>
        <taxon>Eukaryota</taxon>
        <taxon>Fungi</taxon>
        <taxon>Dikarya</taxon>
        <taxon>Ascomycota</taxon>
        <taxon>Pezizomycotina</taxon>
        <taxon>Dothideomycetes</taxon>
        <taxon>Pleosporomycetidae</taxon>
        <taxon>Pleosporales</taxon>
        <taxon>Pleosporineae</taxon>
        <taxon>Pleosporaceae</taxon>
        <taxon>Pyrenophora</taxon>
    </lineage>
</organism>
<feature type="region of interest" description="Disordered" evidence="1">
    <location>
        <begin position="665"/>
        <end position="710"/>
    </location>
</feature>
<feature type="region of interest" description="Disordered" evidence="1">
    <location>
        <begin position="784"/>
        <end position="813"/>
    </location>
</feature>
<dbReference type="InterPro" id="IPR045117">
    <property type="entry name" value="ATXN2-like"/>
</dbReference>
<sequence>MSTAAKGIDAQRKPGSPIDGGQSRCYPRRVRCSITDFCNALLSTIPALTRTWRNADLATCRKPPAKTAWTQGTNPLTQRPTSTATSNGAVNSPKPSQSSPASSGETPTPMRHLSDRMMYLLANLTGLPGIITLKNGEKYSGVLSGTSLDPSELRYVFKMVKKLMPATSAQTNGAVEASEDYVGAGDYHVMSFDMSDVADFNVNNVVLDKSQAKAQNGTSGFRTDTDISGKLAIRERDLQKWEPSEVDPNMSLESSGRTAEWDQFSTNERLFGVKSNYDENLYTTTINKNDPQYAERAARAEKIAREIEGSTATNSHIREERGGYNPADDNGDEEDKYSGVRRDYPSLASGQSNRYTPPARRAPAAQATVPGAPVDPAIISSSVARPGSQAAQRAASPATTTPATTTTPAAAAAAAAPTTTAAAATVAATATATAATTAATTAAVPEPAKLPETAKETPKAAPKAVDAHKAITEQLQKPSSAIKSGVAAIPPRKSGRPHDATTNVEHDLLDSFKQFSAAEKLRISDRQRAFARENKAVKLNDLKKFAQNFKLSTPVPSDLVPILAKDETKQQAIVDKANRQAQELKTTPPKASSTVVDPKTAARPAAKPESTQASPSATMDRQQNQRPRPGQPAYASASMRSSHQSMNQLPPRAQGLLSTRLQLNHQQHKQQGAQPYNGVPQPIPAQDMRMPPTGPSQPSSGAQTPSSSVSTRFNVRAHEFKPNPAASTFQPGGNPSASSSPRPNSSRQEVRKPPVTSFFNGHRPAVKSLDGPTTFNAIGRLEKEAQASDKPHHSDIAPPFKTPPTWDFPASNTNKGYEQLFEHAPPPAPLSAPQHVMATGPMSHQHQLPPHLQGAQGMAQGPTPQHTPRGPPVQPHLGQNQHHYEAQHMQYSHSQSSVQPSPRPMAPFMYGAQPQQMPGYPQQVQVPQYGMSPNVQHVTMRNAQGGQFINPQGPAMGGQMMTNQPSSGPFMGMPGNPQMQMYSPAPGPAYPQYGHMPGPGANGFPSPRPGAPMMSHQGSQQGHHQQPPMMYMQPGAPAPQMYQMQPGSMTPMRGPYAQPYQGGHYGSPQQHHQFPQQHRGTPSGSYSQPMMQQHSTGPQVPPTGPANVGPDSSNEPK</sequence>
<dbReference type="EMBL" id="HG992983">
    <property type="protein sequence ID" value="CAE7192605.1"/>
    <property type="molecule type" value="Genomic_DNA"/>
</dbReference>
<dbReference type="AlphaFoldDB" id="A0A6S6W765"/>
<dbReference type="Pfam" id="PF06741">
    <property type="entry name" value="LsmAD"/>
    <property type="match status" value="1"/>
</dbReference>
<feature type="region of interest" description="Disordered" evidence="1">
    <location>
        <begin position="722"/>
        <end position="772"/>
    </location>
</feature>
<gene>
    <name evidence="2" type="ORF">PTTW11_07585</name>
</gene>
<evidence type="ECO:0000313" key="2">
    <source>
        <dbReference type="EMBL" id="CAE7192605.1"/>
    </source>
</evidence>
<evidence type="ECO:0000256" key="1">
    <source>
        <dbReference type="SAM" id="MobiDB-lite"/>
    </source>
</evidence>
<feature type="compositionally biased region" description="Polar residues" evidence="1">
    <location>
        <begin position="696"/>
        <end position="710"/>
    </location>
</feature>
<feature type="region of interest" description="Disordered" evidence="1">
    <location>
        <begin position="65"/>
        <end position="110"/>
    </location>
</feature>